<dbReference type="PANTHER" id="PTHR33908">
    <property type="entry name" value="MANNOSYLTRANSFERASE YKCB-RELATED"/>
    <property type="match status" value="1"/>
</dbReference>
<dbReference type="AlphaFoldDB" id="A0A9X2IBV1"/>
<dbReference type="InterPro" id="IPR038731">
    <property type="entry name" value="RgtA/B/C-like"/>
</dbReference>
<feature type="transmembrane region" description="Helical" evidence="8">
    <location>
        <begin position="160"/>
        <end position="184"/>
    </location>
</feature>
<dbReference type="GO" id="GO:0005886">
    <property type="term" value="C:plasma membrane"/>
    <property type="evidence" value="ECO:0007669"/>
    <property type="project" value="UniProtKB-SubCell"/>
</dbReference>
<comment type="subcellular location">
    <subcellularLocation>
        <location evidence="1">Cell membrane</location>
        <topology evidence="1">Multi-pass membrane protein</topology>
    </subcellularLocation>
</comment>
<evidence type="ECO:0000259" key="9">
    <source>
        <dbReference type="Pfam" id="PF13231"/>
    </source>
</evidence>
<dbReference type="InterPro" id="IPR050297">
    <property type="entry name" value="LipidA_mod_glycosyltrf_83"/>
</dbReference>
<dbReference type="Pfam" id="PF13231">
    <property type="entry name" value="PMT_2"/>
    <property type="match status" value="1"/>
</dbReference>
<evidence type="ECO:0000313" key="10">
    <source>
        <dbReference type="EMBL" id="MCL9683063.1"/>
    </source>
</evidence>
<feature type="transmembrane region" description="Helical" evidence="8">
    <location>
        <begin position="335"/>
        <end position="357"/>
    </location>
</feature>
<feature type="transmembrane region" description="Helical" evidence="8">
    <location>
        <begin position="113"/>
        <end position="132"/>
    </location>
</feature>
<keyword evidence="2" id="KW-1003">Cell membrane</keyword>
<evidence type="ECO:0000256" key="1">
    <source>
        <dbReference type="ARBA" id="ARBA00004651"/>
    </source>
</evidence>
<name>A0A9X2IBV1_9GAMM</name>
<feature type="transmembrane region" description="Helical" evidence="8">
    <location>
        <begin position="205"/>
        <end position="223"/>
    </location>
</feature>
<dbReference type="RefSeq" id="WP_250420534.1">
    <property type="nucleotide sequence ID" value="NZ_JAJKBJ010000002.1"/>
</dbReference>
<evidence type="ECO:0000256" key="4">
    <source>
        <dbReference type="ARBA" id="ARBA00022679"/>
    </source>
</evidence>
<evidence type="ECO:0000256" key="7">
    <source>
        <dbReference type="ARBA" id="ARBA00023136"/>
    </source>
</evidence>
<keyword evidence="3" id="KW-0328">Glycosyltransferase</keyword>
<dbReference type="GO" id="GO:0016763">
    <property type="term" value="F:pentosyltransferase activity"/>
    <property type="evidence" value="ECO:0007669"/>
    <property type="project" value="TreeGrafter"/>
</dbReference>
<proteinExistence type="predicted"/>
<dbReference type="PANTHER" id="PTHR33908:SF11">
    <property type="entry name" value="MEMBRANE PROTEIN"/>
    <property type="match status" value="1"/>
</dbReference>
<evidence type="ECO:0000313" key="11">
    <source>
        <dbReference type="Proteomes" id="UP001139721"/>
    </source>
</evidence>
<sequence length="507" mass="57987">MTKLSKSYSGSMQKAPQTLLYLLLIVGISLLIHLVCMASADLLVEEAYYWNYAQHLDFSYLDHPPMVALLIKFSTSIFGTNELSVRLTSIICWLLTALFSYKLTRLINPDAALYAVMLLAILPFFFLQSLVITPDLPLLVCWSASLYCLYRALILNEANYWYLAGVWLGLGMLSKYTIVLLGLASLYYVTTVPTARQWFRRKEPYASVLIAALLFTPVIYWNATHQWASFLFQSTRRFASTSSIDLHYLLALIFIFITPLGVLGLWELLKKNTLPVISDTVNTKRFLRIFILVPLGFFALFSLNHEVNLNWIGPLFLALIPWLTLLIANSPKNHALWLGTALSLLTGYSSALLIATFNTSELVQEKLFIKVVAWEPLIKKFHHIAQQVEAKTKKTPVFIPLDNFPIGSELSFYQTKFLEKGSILKSYPIAGSHLFGLDSLMYRYWSKDMELAGRPLILISKELWRFDLPEIKRQTIEQSKLKKVWSKGQGQGVRNIPFYYQVVQMKE</sequence>
<evidence type="ECO:0000256" key="3">
    <source>
        <dbReference type="ARBA" id="ARBA00022676"/>
    </source>
</evidence>
<gene>
    <name evidence="10" type="ORF">LOX96_03055</name>
</gene>
<dbReference type="EMBL" id="JAJKBJ010000002">
    <property type="protein sequence ID" value="MCL9683063.1"/>
    <property type="molecule type" value="Genomic_DNA"/>
</dbReference>
<organism evidence="10 11">
    <name type="scientific">Legionella maioricensis</name>
    <dbReference type="NCBI Taxonomy" id="2896528"/>
    <lineage>
        <taxon>Bacteria</taxon>
        <taxon>Pseudomonadati</taxon>
        <taxon>Pseudomonadota</taxon>
        <taxon>Gammaproteobacteria</taxon>
        <taxon>Legionellales</taxon>
        <taxon>Legionellaceae</taxon>
        <taxon>Legionella</taxon>
    </lineage>
</organism>
<evidence type="ECO:0000256" key="2">
    <source>
        <dbReference type="ARBA" id="ARBA00022475"/>
    </source>
</evidence>
<evidence type="ECO:0000256" key="6">
    <source>
        <dbReference type="ARBA" id="ARBA00022989"/>
    </source>
</evidence>
<keyword evidence="7 8" id="KW-0472">Membrane</keyword>
<evidence type="ECO:0000256" key="5">
    <source>
        <dbReference type="ARBA" id="ARBA00022692"/>
    </source>
</evidence>
<feature type="transmembrane region" description="Helical" evidence="8">
    <location>
        <begin position="20"/>
        <end position="40"/>
    </location>
</feature>
<feature type="domain" description="Glycosyltransferase RgtA/B/C/D-like" evidence="9">
    <location>
        <begin position="62"/>
        <end position="221"/>
    </location>
</feature>
<accession>A0A9X2IBV1</accession>
<keyword evidence="11" id="KW-1185">Reference proteome</keyword>
<keyword evidence="6 8" id="KW-1133">Transmembrane helix</keyword>
<feature type="transmembrane region" description="Helical" evidence="8">
    <location>
        <begin position="309"/>
        <end position="328"/>
    </location>
</feature>
<keyword evidence="5 8" id="KW-0812">Transmembrane</keyword>
<dbReference type="Proteomes" id="UP001139721">
    <property type="component" value="Unassembled WGS sequence"/>
</dbReference>
<feature type="transmembrane region" description="Helical" evidence="8">
    <location>
        <begin position="246"/>
        <end position="266"/>
    </location>
</feature>
<keyword evidence="4" id="KW-0808">Transferase</keyword>
<comment type="caution">
    <text evidence="10">The sequence shown here is derived from an EMBL/GenBank/DDBJ whole genome shotgun (WGS) entry which is preliminary data.</text>
</comment>
<reference evidence="10" key="1">
    <citation type="submission" date="2021-11" db="EMBL/GenBank/DDBJ databases">
        <title>Legionella maioricencis sp. nov., a new species isolated from hot water samples in Mallorca.</title>
        <authorList>
            <person name="Crespi S."/>
            <person name="Drasar V."/>
            <person name="Salva-Serra F."/>
            <person name="Jaen-Luchoro D."/>
            <person name="Pineiro-Iglesias B."/>
            <person name="Aliaga F."/>
            <person name="Fernandez-Juarez V."/>
            <person name="Coll G."/>
            <person name="Moore E.R.B."/>
            <person name="Bennasar-Figueras A."/>
        </authorList>
    </citation>
    <scope>NUCLEOTIDE SEQUENCE</scope>
    <source>
        <strain evidence="10">HCPI-6</strain>
    </source>
</reference>
<protein>
    <submittedName>
        <fullName evidence="10">Glycosyltransferase family 39 protein</fullName>
    </submittedName>
</protein>
<dbReference type="GO" id="GO:0009103">
    <property type="term" value="P:lipopolysaccharide biosynthetic process"/>
    <property type="evidence" value="ECO:0007669"/>
    <property type="project" value="UniProtKB-ARBA"/>
</dbReference>
<evidence type="ECO:0000256" key="8">
    <source>
        <dbReference type="SAM" id="Phobius"/>
    </source>
</evidence>
<feature type="transmembrane region" description="Helical" evidence="8">
    <location>
        <begin position="286"/>
        <end position="303"/>
    </location>
</feature>